<protein>
    <submittedName>
        <fullName evidence="2">Uncharacterized protein</fullName>
    </submittedName>
</protein>
<dbReference type="Pfam" id="PF11957">
    <property type="entry name" value="efThoc1"/>
    <property type="match status" value="1"/>
</dbReference>
<feature type="compositionally biased region" description="Basic and acidic residues" evidence="1">
    <location>
        <begin position="495"/>
        <end position="512"/>
    </location>
</feature>
<evidence type="ECO:0000313" key="3">
    <source>
        <dbReference type="Proteomes" id="UP000242525"/>
    </source>
</evidence>
<feature type="compositionally biased region" description="Basic and acidic residues" evidence="1">
    <location>
        <begin position="721"/>
        <end position="731"/>
    </location>
</feature>
<accession>A0A0J9X9D6</accession>
<evidence type="ECO:0000313" key="2">
    <source>
        <dbReference type="EMBL" id="CDO53791.1"/>
    </source>
</evidence>
<dbReference type="Proteomes" id="UP000242525">
    <property type="component" value="Unassembled WGS sequence"/>
</dbReference>
<dbReference type="PANTHER" id="PTHR13265:SF0">
    <property type="entry name" value="HPR1"/>
    <property type="match status" value="1"/>
</dbReference>
<dbReference type="OrthoDB" id="10257415at2759"/>
<evidence type="ECO:0000256" key="1">
    <source>
        <dbReference type="SAM" id="MobiDB-lite"/>
    </source>
</evidence>
<dbReference type="STRING" id="1173061.A0A0J9X9D6"/>
<reference evidence="2" key="1">
    <citation type="submission" date="2014-03" db="EMBL/GenBank/DDBJ databases">
        <authorList>
            <person name="Casaregola S."/>
        </authorList>
    </citation>
    <scope>NUCLEOTIDE SEQUENCE [LARGE SCALE GENOMIC DNA]</scope>
    <source>
        <strain evidence="2">CLIB 918</strain>
    </source>
</reference>
<feature type="compositionally biased region" description="Basic and acidic residues" evidence="1">
    <location>
        <begin position="525"/>
        <end position="548"/>
    </location>
</feature>
<organism evidence="2 3">
    <name type="scientific">Geotrichum candidum</name>
    <name type="common">Oospora lactis</name>
    <name type="synonym">Dipodascus geotrichum</name>
    <dbReference type="NCBI Taxonomy" id="1173061"/>
    <lineage>
        <taxon>Eukaryota</taxon>
        <taxon>Fungi</taxon>
        <taxon>Dikarya</taxon>
        <taxon>Ascomycota</taxon>
        <taxon>Saccharomycotina</taxon>
        <taxon>Dipodascomycetes</taxon>
        <taxon>Dipodascales</taxon>
        <taxon>Dipodascaceae</taxon>
        <taxon>Geotrichum</taxon>
    </lineage>
</organism>
<dbReference type="PANTHER" id="PTHR13265">
    <property type="entry name" value="THO COMPLEX SUBUNIT 1"/>
    <property type="match status" value="1"/>
</dbReference>
<dbReference type="EMBL" id="CCBN010000005">
    <property type="protein sequence ID" value="CDO53791.1"/>
    <property type="molecule type" value="Genomic_DNA"/>
</dbReference>
<dbReference type="AlphaFoldDB" id="A0A0J9X9D6"/>
<dbReference type="InterPro" id="IPR021861">
    <property type="entry name" value="THO_THOC1"/>
</dbReference>
<feature type="region of interest" description="Disordered" evidence="1">
    <location>
        <begin position="495"/>
        <end position="604"/>
    </location>
</feature>
<sequence length="778" mass="87328">MTDYNLEAIAQSLQNYILSIPELETKFSLTTDSDSSHAIFESNPPDAWFSDTFATVNDKHRDYVFELASKKFIYQYINEYINADIAAGTSDPTIAVMGTLIDLVTFLTKSTTQAERTLPLLLIEVLFEIQTISWCSRFWPYLISREATLTHNLTGTKAPGTTLIRLCNALLKRLSKNQNAHFSGEIAIFLARAFPLTEKSGLNIRGTFNTDNETVYETDLPETDNRDEAELNKLYKTFWSLQSFFSDPVQLTTSPEKLAEFKKSINEVLPEMKKREAAAGSNKRERDNEQRLLEMETSDNDDEGYFVPKWLTRRDLFDKQLKDVTFRRSALTQISIIIDFLLGLTEKAKKRWTSAEVAAKNKSVMFNFTLSATDEADFLQIQKSIQRPSLIVYMDPPYLRTINTVLQRDRYWQVWKLQNCPSFEKPPLPATDFEKSQDKVQNTLVKPRRKFWHAMGTPALSKIWKIKTGIDSLSHKNRYIIPETQSYYNSIKESTEKFTEEHTVEVPEEEHAPSPGPTNSAEAATTKDDVKMSDNADKEKDSVDKESDNSSETSGNKEDNKNINTESQTKEEAENKSQDQTEGAAKEAENLGSDQVSASPAPLKFKKVVKVSKEEQKEFDNQISSKTWRGLRAARAQGYWAKFGLVTELTGFSGLFETPSTLSSEKKQSENGIGGGELSTANSEAPTPAPHNDGTEQTTQEDLSSSRKRSSSDVVEADVDEPAKSKLKTETTDQPVSPSKSAATTSVSTPITIGTESESDNDVQEVEPTKLAGSVVNH</sequence>
<keyword evidence="3" id="KW-1185">Reference proteome</keyword>
<name>A0A0J9X9D6_GEOCN</name>
<gene>
    <name evidence="2" type="ORF">BN980_GECA05s07226g</name>
</gene>
<dbReference type="GO" id="GO:0006406">
    <property type="term" value="P:mRNA export from nucleus"/>
    <property type="evidence" value="ECO:0007669"/>
    <property type="project" value="TreeGrafter"/>
</dbReference>
<proteinExistence type="predicted"/>
<comment type="caution">
    <text evidence="2">The sequence shown here is derived from an EMBL/GenBank/DDBJ whole genome shotgun (WGS) entry which is preliminary data.</text>
</comment>
<dbReference type="GO" id="GO:0000445">
    <property type="term" value="C:THO complex part of transcription export complex"/>
    <property type="evidence" value="ECO:0007669"/>
    <property type="project" value="TreeGrafter"/>
</dbReference>
<feature type="region of interest" description="Disordered" evidence="1">
    <location>
        <begin position="655"/>
        <end position="778"/>
    </location>
</feature>
<feature type="compositionally biased region" description="Basic and acidic residues" evidence="1">
    <location>
        <begin position="568"/>
        <end position="589"/>
    </location>
</feature>
<feature type="compositionally biased region" description="Polar residues" evidence="1">
    <location>
        <begin position="732"/>
        <end position="756"/>
    </location>
</feature>